<keyword evidence="2" id="KW-0472">Membrane</keyword>
<dbReference type="InterPro" id="IPR012334">
    <property type="entry name" value="Pectin_lyas_fold"/>
</dbReference>
<dbReference type="Proteomes" id="UP000193218">
    <property type="component" value="Unassembled WGS sequence"/>
</dbReference>
<dbReference type="InterPro" id="IPR011050">
    <property type="entry name" value="Pectin_lyase_fold/virulence"/>
</dbReference>
<gene>
    <name evidence="5" type="ORF">BD324DRAFT_616239</name>
</gene>
<keyword evidence="1" id="KW-0175">Coiled coil</keyword>
<comment type="caution">
    <text evidence="5">The sequence shown here is derived from an EMBL/GenBank/DDBJ whole genome shotgun (WGS) entry which is preliminary data.</text>
</comment>
<accession>A0A1Y1URN8</accession>
<dbReference type="InParanoid" id="A0A1Y1URN8"/>
<dbReference type="Gene3D" id="2.160.20.10">
    <property type="entry name" value="Single-stranded right-handed beta-helix, Pectin lyase-like"/>
    <property type="match status" value="1"/>
</dbReference>
<organism evidence="5 6">
    <name type="scientific">Kockovaella imperatae</name>
    <dbReference type="NCBI Taxonomy" id="4999"/>
    <lineage>
        <taxon>Eukaryota</taxon>
        <taxon>Fungi</taxon>
        <taxon>Dikarya</taxon>
        <taxon>Basidiomycota</taxon>
        <taxon>Agaricomycotina</taxon>
        <taxon>Tremellomycetes</taxon>
        <taxon>Tremellales</taxon>
        <taxon>Cuniculitremaceae</taxon>
        <taxon>Kockovaella</taxon>
    </lineage>
</organism>
<dbReference type="RefSeq" id="XP_021873881.1">
    <property type="nucleotide sequence ID" value="XM_022014811.1"/>
</dbReference>
<evidence type="ECO:0000313" key="6">
    <source>
        <dbReference type="Proteomes" id="UP000193218"/>
    </source>
</evidence>
<dbReference type="EMBL" id="NBSH01000002">
    <property type="protein sequence ID" value="ORX40096.1"/>
    <property type="molecule type" value="Genomic_DNA"/>
</dbReference>
<feature type="coiled-coil region" evidence="1">
    <location>
        <begin position="479"/>
        <end position="520"/>
    </location>
</feature>
<dbReference type="GeneID" id="33556619"/>
<protein>
    <recommendedName>
        <fullName evidence="4">Right handed beta helix domain-containing protein</fullName>
    </recommendedName>
</protein>
<keyword evidence="2" id="KW-0812">Transmembrane</keyword>
<dbReference type="SUPFAM" id="SSF51126">
    <property type="entry name" value="Pectin lyase-like"/>
    <property type="match status" value="1"/>
</dbReference>
<evidence type="ECO:0000259" key="4">
    <source>
        <dbReference type="Pfam" id="PF13229"/>
    </source>
</evidence>
<evidence type="ECO:0000256" key="1">
    <source>
        <dbReference type="SAM" id="Coils"/>
    </source>
</evidence>
<reference evidence="5 6" key="1">
    <citation type="submission" date="2017-03" db="EMBL/GenBank/DDBJ databases">
        <title>Widespread Adenine N6-methylation of Active Genes in Fungi.</title>
        <authorList>
            <consortium name="DOE Joint Genome Institute"/>
            <person name="Mondo S.J."/>
            <person name="Dannebaum R.O."/>
            <person name="Kuo R.C."/>
            <person name="Louie K.B."/>
            <person name="Bewick A.J."/>
            <person name="Labutti K."/>
            <person name="Haridas S."/>
            <person name="Kuo A."/>
            <person name="Salamov A."/>
            <person name="Ahrendt S.R."/>
            <person name="Lau R."/>
            <person name="Bowen B.P."/>
            <person name="Lipzen A."/>
            <person name="Sullivan W."/>
            <person name="Andreopoulos W.B."/>
            <person name="Clum A."/>
            <person name="Lindquist E."/>
            <person name="Daum C."/>
            <person name="Northen T.R."/>
            <person name="Ramamoorthy G."/>
            <person name="Schmitz R.J."/>
            <person name="Gryganskyi A."/>
            <person name="Culley D."/>
            <person name="Magnuson J."/>
            <person name="James T.Y."/>
            <person name="O'Malley M.A."/>
            <person name="Stajich J.E."/>
            <person name="Spatafora J.W."/>
            <person name="Visel A."/>
            <person name="Grigoriev I.V."/>
        </authorList>
    </citation>
    <scope>NUCLEOTIDE SEQUENCE [LARGE SCALE GENOMIC DNA]</scope>
    <source>
        <strain evidence="5 6">NRRL Y-17943</strain>
    </source>
</reference>
<keyword evidence="3" id="KW-0732">Signal</keyword>
<dbReference type="STRING" id="4999.A0A1Y1URN8"/>
<dbReference type="InterPro" id="IPR039448">
    <property type="entry name" value="Beta_helix"/>
</dbReference>
<proteinExistence type="predicted"/>
<evidence type="ECO:0000256" key="3">
    <source>
        <dbReference type="SAM" id="SignalP"/>
    </source>
</evidence>
<feature type="domain" description="Right handed beta helix" evidence="4">
    <location>
        <begin position="128"/>
        <end position="314"/>
    </location>
</feature>
<sequence length="596" mass="65471">MLLSSLALVFLPIVLAARGRACLPSGDERAINEAFQQGGSATQVVLCAGSTHLLNDTIRFTSSRQTLTTEGNPKGRDRAMLVVKGEDQAVAIKADCADCSFATIRSLIIDGNRPEMLRVVKGGALIEIGNAETQTVRDCRLYEPRGWSCLHVREGDRLNCRKARIVANDIGPCGEEWDDEYDGEDETNPVNGNPRADGISLACQDSYVERNVVTDATDGAIVIFGSSGSEIRDNQIFTRTRVLLGGINLVDYDPYKGDYFGVKVHHNAIHAHGGYLKAGIVIGPSAWSDDTNNVVHSAWVTDNTFHGGHFGYAMVVASAERFTVLRNELGDDVGFGGAIGVRCPKSPPNAPPMPFLLDKASAEGNFQDEFVNGMVQHVICLDPPPIDGVPYKPWRLRDSPHAKKRSDLDDGQKAITETTLESSFDSRLAEAVVLYQQRVMTRLNGLNDKLERHNRPADSDVTAGEPAISERGKTGIRAIDGLERKMGVYESQEKSLQNELDALGREINDLSKRFRKATADHKPILSELFNSVNLLPMSQHLRQRQPAKQAFISWDAFSKLGPVGIMLGSGTLLIFVLFLVRRLRRRSTRSSKDKTF</sequence>
<dbReference type="Pfam" id="PF13229">
    <property type="entry name" value="Beta_helix"/>
    <property type="match status" value="1"/>
</dbReference>
<feature type="chain" id="PRO_5012349927" description="Right handed beta helix domain-containing protein" evidence="3">
    <location>
        <begin position="17"/>
        <end position="596"/>
    </location>
</feature>
<dbReference type="OrthoDB" id="2587928at2759"/>
<feature type="transmembrane region" description="Helical" evidence="2">
    <location>
        <begin position="560"/>
        <end position="580"/>
    </location>
</feature>
<evidence type="ECO:0000313" key="5">
    <source>
        <dbReference type="EMBL" id="ORX40096.1"/>
    </source>
</evidence>
<name>A0A1Y1URN8_9TREE</name>
<keyword evidence="6" id="KW-1185">Reference proteome</keyword>
<dbReference type="AlphaFoldDB" id="A0A1Y1URN8"/>
<keyword evidence="2" id="KW-1133">Transmembrane helix</keyword>
<feature type="signal peptide" evidence="3">
    <location>
        <begin position="1"/>
        <end position="16"/>
    </location>
</feature>
<evidence type="ECO:0000256" key="2">
    <source>
        <dbReference type="SAM" id="Phobius"/>
    </source>
</evidence>